<dbReference type="GO" id="GO:0090313">
    <property type="term" value="P:regulation of protein targeting to membrane"/>
    <property type="evidence" value="ECO:0007669"/>
    <property type="project" value="TreeGrafter"/>
</dbReference>
<keyword evidence="2" id="KW-0472">Membrane</keyword>
<gene>
    <name evidence="4" type="ORF">HUK83_10955</name>
</gene>
<organism evidence="4 5">
    <name type="scientific">Endobacter medicaginis</name>
    <dbReference type="NCBI Taxonomy" id="1181271"/>
    <lineage>
        <taxon>Bacteria</taxon>
        <taxon>Pseudomonadati</taxon>
        <taxon>Pseudomonadota</taxon>
        <taxon>Alphaproteobacteria</taxon>
        <taxon>Acetobacterales</taxon>
        <taxon>Acetobacteraceae</taxon>
        <taxon>Endobacter</taxon>
    </lineage>
</organism>
<feature type="transmembrane region" description="Helical" evidence="2">
    <location>
        <begin position="12"/>
        <end position="34"/>
    </location>
</feature>
<feature type="domain" description="AsmA" evidence="3">
    <location>
        <begin position="10"/>
        <end position="191"/>
    </location>
</feature>
<keyword evidence="2" id="KW-1133">Transmembrane helix</keyword>
<dbReference type="Proteomes" id="UP000565205">
    <property type="component" value="Unassembled WGS sequence"/>
</dbReference>
<evidence type="ECO:0000313" key="4">
    <source>
        <dbReference type="EMBL" id="NVN30848.1"/>
    </source>
</evidence>
<evidence type="ECO:0000256" key="1">
    <source>
        <dbReference type="SAM" id="MobiDB-lite"/>
    </source>
</evidence>
<feature type="compositionally biased region" description="Basic and acidic residues" evidence="1">
    <location>
        <begin position="525"/>
        <end position="540"/>
    </location>
</feature>
<evidence type="ECO:0000259" key="3">
    <source>
        <dbReference type="Pfam" id="PF05170"/>
    </source>
</evidence>
<dbReference type="PANTHER" id="PTHR30441:SF4">
    <property type="entry name" value="PROTEIN ASMA"/>
    <property type="match status" value="1"/>
</dbReference>
<dbReference type="EMBL" id="JABXXQ010000231">
    <property type="protein sequence ID" value="NVN30848.1"/>
    <property type="molecule type" value="Genomic_DNA"/>
</dbReference>
<evidence type="ECO:0000313" key="5">
    <source>
        <dbReference type="Proteomes" id="UP000565205"/>
    </source>
</evidence>
<dbReference type="InterPro" id="IPR052894">
    <property type="entry name" value="AsmA-related"/>
</dbReference>
<dbReference type="AlphaFoldDB" id="A0A850NVJ2"/>
<name>A0A850NVJ2_9PROT</name>
<proteinExistence type="predicted"/>
<dbReference type="PANTHER" id="PTHR30441">
    <property type="entry name" value="DUF748 DOMAIN-CONTAINING PROTEIN"/>
    <property type="match status" value="1"/>
</dbReference>
<dbReference type="RefSeq" id="WP_176624714.1">
    <property type="nucleotide sequence ID" value="NZ_JABXXQ010000231.1"/>
</dbReference>
<protein>
    <submittedName>
        <fullName evidence="4">AsmA family protein</fullName>
    </submittedName>
</protein>
<keyword evidence="2" id="KW-0812">Transmembrane</keyword>
<dbReference type="InterPro" id="IPR007844">
    <property type="entry name" value="AsmA"/>
</dbReference>
<reference evidence="4 5" key="1">
    <citation type="submission" date="2020-06" db="EMBL/GenBank/DDBJ databases">
        <title>Description of novel acetic acid bacteria.</title>
        <authorList>
            <person name="Sombolestani A."/>
        </authorList>
    </citation>
    <scope>NUCLEOTIDE SEQUENCE [LARGE SCALE GENOMIC DNA]</scope>
    <source>
        <strain evidence="4 5">LMG 26838</strain>
    </source>
</reference>
<feature type="non-terminal residue" evidence="4">
    <location>
        <position position="559"/>
    </location>
</feature>
<dbReference type="Pfam" id="PF05170">
    <property type="entry name" value="AsmA"/>
    <property type="match status" value="1"/>
</dbReference>
<accession>A0A850NVJ2</accession>
<dbReference type="GO" id="GO:0005886">
    <property type="term" value="C:plasma membrane"/>
    <property type="evidence" value="ECO:0007669"/>
    <property type="project" value="TreeGrafter"/>
</dbReference>
<comment type="caution">
    <text evidence="4">The sequence shown here is derived from an EMBL/GenBank/DDBJ whole genome shotgun (WGS) entry which is preliminary data.</text>
</comment>
<sequence length="559" mass="58602">METFDRRRHRSWLAVLVALAVLAVVMVVAFGLVLRSRIDPKAVRMRLIAAVEHETGRHLTIGGPVTFHFLPRPEIAASAITLSNIDGGVAPEMLSVRAAEADIAILPLLKREVRLSRLTLYAPQVNLERRPDGVWNWTFTRASPPPDVLRPTARPGQVAAHTHSHGQAWSIGLDHLRVEGGSVTVLDRDTGGADRTTHIDLRDLNADAVSSSQPAWRLRVLRGGLPVTIEARTGPLTAVTQGWPSEPWPLRVMVLQDNGTGTSASMRAVGTLSGGKTRGFDLDLHASVPDLAALQPLVDGVTLPQMQAAALATRINGALGPFSGGDWRLTVSSLHAQTGPTVIGGLHLLAGSVDAAAATAPVAVHLALHNAPTPLSLTARLGTLAQVEPVVAAVLTQAGPRPTEAAKRWIAGMDAVSAALSAPMPVSVSLESGRTSLSLDGQFDKQAGELHLKATTPDLQTVWPGAPHLTDATLSALLKESPGGHLSVDDLVLHGAEGDLSGRAGLGWSGDRAAAPQFSANLRSTRLDTDALRQDTRADPHAGLLTPQAAAPAPGPAPS</sequence>
<feature type="region of interest" description="Disordered" evidence="1">
    <location>
        <begin position="519"/>
        <end position="559"/>
    </location>
</feature>
<evidence type="ECO:0000256" key="2">
    <source>
        <dbReference type="SAM" id="Phobius"/>
    </source>
</evidence>